<gene>
    <name evidence="3" type="ORF">Q428_14515</name>
</gene>
<protein>
    <submittedName>
        <fullName evidence="3">Uncharacterized protein</fullName>
    </submittedName>
</protein>
<accession>A0A017RRE5</accession>
<reference evidence="3 4" key="1">
    <citation type="journal article" date="2014" name="Genome Announc.">
        <title>Draft Genome Sequence of Fervidicella metallireducens Strain AeBT, an Iron-Reducing Thermoanaerobe from the Great Artesian Basin.</title>
        <authorList>
            <person name="Patel B.K."/>
        </authorList>
    </citation>
    <scope>NUCLEOTIDE SEQUENCE [LARGE SCALE GENOMIC DNA]</scope>
    <source>
        <strain evidence="3 4">AeB</strain>
    </source>
</reference>
<dbReference type="EMBL" id="AZQP01000090">
    <property type="protein sequence ID" value="EYE87217.1"/>
    <property type="molecule type" value="Genomic_DNA"/>
</dbReference>
<dbReference type="InterPro" id="IPR009001">
    <property type="entry name" value="Transl_elong_EF1A/Init_IF2_C"/>
</dbReference>
<evidence type="ECO:0000313" key="4">
    <source>
        <dbReference type="Proteomes" id="UP000019681"/>
    </source>
</evidence>
<keyword evidence="2" id="KW-0342">GTP-binding</keyword>
<comment type="caution">
    <text evidence="3">The sequence shown here is derived from an EMBL/GenBank/DDBJ whole genome shotgun (WGS) entry which is preliminary data.</text>
</comment>
<evidence type="ECO:0000313" key="3">
    <source>
        <dbReference type="EMBL" id="EYE87217.1"/>
    </source>
</evidence>
<dbReference type="Proteomes" id="UP000019681">
    <property type="component" value="Unassembled WGS sequence"/>
</dbReference>
<dbReference type="OrthoDB" id="2084038at2"/>
<evidence type="ECO:0000256" key="2">
    <source>
        <dbReference type="ARBA" id="ARBA00023134"/>
    </source>
</evidence>
<dbReference type="GO" id="GO:0005525">
    <property type="term" value="F:GTP binding"/>
    <property type="evidence" value="ECO:0007669"/>
    <property type="project" value="UniProtKB-KW"/>
</dbReference>
<organism evidence="3 4">
    <name type="scientific">Fervidicella metallireducens AeB</name>
    <dbReference type="NCBI Taxonomy" id="1403537"/>
    <lineage>
        <taxon>Bacteria</taxon>
        <taxon>Bacillati</taxon>
        <taxon>Bacillota</taxon>
        <taxon>Clostridia</taxon>
        <taxon>Eubacteriales</taxon>
        <taxon>Clostridiaceae</taxon>
        <taxon>Fervidicella</taxon>
    </lineage>
</organism>
<dbReference type="SUPFAM" id="SSF50465">
    <property type="entry name" value="EF-Tu/eEF-1alpha/eIF2-gamma C-terminal domain"/>
    <property type="match status" value="1"/>
</dbReference>
<dbReference type="Gene3D" id="2.40.30.10">
    <property type="entry name" value="Translation factors"/>
    <property type="match status" value="1"/>
</dbReference>
<evidence type="ECO:0000256" key="1">
    <source>
        <dbReference type="ARBA" id="ARBA00022741"/>
    </source>
</evidence>
<dbReference type="RefSeq" id="WP_035381822.1">
    <property type="nucleotide sequence ID" value="NZ_AZQP01000090.1"/>
</dbReference>
<proteinExistence type="predicted"/>
<name>A0A017RRE5_9CLOT</name>
<keyword evidence="1" id="KW-0547">Nucleotide-binding</keyword>
<sequence length="99" mass="11277">MKKVVKAQITWIAHENGGRKNPPVPGTRYCPIVVFDAMDKNKNEFWSAYFICTEVDARMNSIVDFTFLVDDAPISYLVKGNKFELFEGNKKVAFGIIIE</sequence>
<dbReference type="AlphaFoldDB" id="A0A017RRE5"/>
<keyword evidence="4" id="KW-1185">Reference proteome</keyword>